<dbReference type="PANTHER" id="PTHR12515">
    <property type="entry name" value="STERILE ALPHA MOTIF DOMAIN CONTAINING PROTEIN 4-RELATED"/>
    <property type="match status" value="1"/>
</dbReference>
<dbReference type="SMART" id="SM00454">
    <property type="entry name" value="SAM"/>
    <property type="match status" value="1"/>
</dbReference>
<dbReference type="Gene3D" id="1.10.150.50">
    <property type="entry name" value="Transcription Factor, Ets-1"/>
    <property type="match status" value="1"/>
</dbReference>
<dbReference type="CDD" id="cd09557">
    <property type="entry name" value="SAM_Smaug"/>
    <property type="match status" value="1"/>
</dbReference>
<dbReference type="Proteomes" id="UP000095282">
    <property type="component" value="Unplaced"/>
</dbReference>
<feature type="region of interest" description="Disordered" evidence="6">
    <location>
        <begin position="582"/>
        <end position="621"/>
    </location>
</feature>
<dbReference type="GO" id="GO:0000932">
    <property type="term" value="C:P-body"/>
    <property type="evidence" value="ECO:0007669"/>
    <property type="project" value="TreeGrafter"/>
</dbReference>
<keyword evidence="4" id="KW-0678">Repressor</keyword>
<dbReference type="AlphaFoldDB" id="A0A1I7TQT1"/>
<dbReference type="GO" id="GO:0030371">
    <property type="term" value="F:translation repressor activity"/>
    <property type="evidence" value="ECO:0007669"/>
    <property type="project" value="InterPro"/>
</dbReference>
<evidence type="ECO:0000256" key="2">
    <source>
        <dbReference type="ARBA" id="ARBA00008232"/>
    </source>
</evidence>
<dbReference type="InterPro" id="IPR037634">
    <property type="entry name" value="Smaug_SAM"/>
</dbReference>
<reference evidence="9" key="1">
    <citation type="submission" date="2016-11" db="UniProtKB">
        <authorList>
            <consortium name="WormBaseParasite"/>
        </authorList>
    </citation>
    <scope>IDENTIFICATION</scope>
</reference>
<feature type="domain" description="SAM" evidence="7">
    <location>
        <begin position="207"/>
        <end position="270"/>
    </location>
</feature>
<dbReference type="PANTHER" id="PTHR12515:SF5">
    <property type="entry name" value="PROTEIN SMAUG"/>
    <property type="match status" value="1"/>
</dbReference>
<name>A0A1I7TQT1_9PELO</name>
<comment type="similarity">
    <text evidence="2">Belongs to the SMAUG family.</text>
</comment>
<dbReference type="GO" id="GO:0003729">
    <property type="term" value="F:mRNA binding"/>
    <property type="evidence" value="ECO:0007669"/>
    <property type="project" value="TreeGrafter"/>
</dbReference>
<evidence type="ECO:0000256" key="1">
    <source>
        <dbReference type="ARBA" id="ARBA00004496"/>
    </source>
</evidence>
<dbReference type="GO" id="GO:0000289">
    <property type="term" value="P:nuclear-transcribed mRNA poly(A) tail shortening"/>
    <property type="evidence" value="ECO:0007669"/>
    <property type="project" value="TreeGrafter"/>
</dbReference>
<feature type="compositionally biased region" description="Polar residues" evidence="6">
    <location>
        <begin position="102"/>
        <end position="126"/>
    </location>
</feature>
<feature type="compositionally biased region" description="Low complexity" evidence="6">
    <location>
        <begin position="603"/>
        <end position="618"/>
    </location>
</feature>
<accession>A0A1I7TQT1</accession>
<evidence type="ECO:0000313" key="8">
    <source>
        <dbReference type="Proteomes" id="UP000095282"/>
    </source>
</evidence>
<feature type="compositionally biased region" description="Polar residues" evidence="6">
    <location>
        <begin position="181"/>
        <end position="196"/>
    </location>
</feature>
<feature type="region of interest" description="Disordered" evidence="6">
    <location>
        <begin position="102"/>
        <end position="142"/>
    </location>
</feature>
<organism evidence="8 9">
    <name type="scientific">Caenorhabditis tropicalis</name>
    <dbReference type="NCBI Taxonomy" id="1561998"/>
    <lineage>
        <taxon>Eukaryota</taxon>
        <taxon>Metazoa</taxon>
        <taxon>Ecdysozoa</taxon>
        <taxon>Nematoda</taxon>
        <taxon>Chromadorea</taxon>
        <taxon>Rhabditida</taxon>
        <taxon>Rhabditina</taxon>
        <taxon>Rhabditomorpha</taxon>
        <taxon>Rhabditoidea</taxon>
        <taxon>Rhabditidae</taxon>
        <taxon>Peloderinae</taxon>
        <taxon>Caenorhabditis</taxon>
    </lineage>
</organism>
<evidence type="ECO:0000259" key="7">
    <source>
        <dbReference type="SMART" id="SM00454"/>
    </source>
</evidence>
<comment type="subcellular location">
    <subcellularLocation>
        <location evidence="1">Cytoplasm</location>
    </subcellularLocation>
</comment>
<keyword evidence="8" id="KW-1185">Reference proteome</keyword>
<dbReference type="Gene3D" id="1.25.40.170">
    <property type="entry name" value="Smaug, PHAT domain"/>
    <property type="match status" value="1"/>
</dbReference>
<dbReference type="InterPro" id="IPR050897">
    <property type="entry name" value="SMAUG/VTS1_RNA-bind"/>
</dbReference>
<dbReference type="Pfam" id="PF00536">
    <property type="entry name" value="SAM_1"/>
    <property type="match status" value="1"/>
</dbReference>
<evidence type="ECO:0000313" key="9">
    <source>
        <dbReference type="WBParaSite" id="Csp11.Scaffold629.g10845.t2"/>
    </source>
</evidence>
<evidence type="ECO:0000256" key="3">
    <source>
        <dbReference type="ARBA" id="ARBA00022490"/>
    </source>
</evidence>
<feature type="region of interest" description="Disordered" evidence="6">
    <location>
        <begin position="155"/>
        <end position="197"/>
    </location>
</feature>
<dbReference type="InterPro" id="IPR037093">
    <property type="entry name" value="PHAT_dom_sf"/>
</dbReference>
<evidence type="ECO:0000256" key="5">
    <source>
        <dbReference type="ARBA" id="ARBA00022884"/>
    </source>
</evidence>
<dbReference type="WBParaSite" id="Csp11.Scaffold629.g10845.t2">
    <property type="protein sequence ID" value="Csp11.Scaffold629.g10845.t2"/>
    <property type="gene ID" value="Csp11.Scaffold629.g10845"/>
</dbReference>
<protein>
    <submittedName>
        <fullName evidence="9">SAM domain-containing protein</fullName>
    </submittedName>
</protein>
<evidence type="ECO:0000256" key="4">
    <source>
        <dbReference type="ARBA" id="ARBA00022491"/>
    </source>
</evidence>
<proteinExistence type="inferred from homology"/>
<keyword evidence="5" id="KW-0694">RNA-binding</keyword>
<evidence type="ECO:0000256" key="6">
    <source>
        <dbReference type="SAM" id="MobiDB-lite"/>
    </source>
</evidence>
<feature type="compositionally biased region" description="Low complexity" evidence="6">
    <location>
        <begin position="165"/>
        <end position="180"/>
    </location>
</feature>
<keyword evidence="3" id="KW-0963">Cytoplasm</keyword>
<dbReference type="InterPro" id="IPR013761">
    <property type="entry name" value="SAM/pointed_sf"/>
</dbReference>
<dbReference type="SUPFAM" id="SSF47769">
    <property type="entry name" value="SAM/Pointed domain"/>
    <property type="match status" value="1"/>
</dbReference>
<sequence>MHILPFGLLNFPPRDPSLMMRLTHNTSCISLSAMEQQPSGSSATIFPPPVQRLRRTPAAPLEDQILMNLQNVTIFSPNDFDLASLGVPSMVMNGNPWQPNTLSFGTASTNGFTGSDTSSAPMSPVSSPGPRKHNGQGNGYHQQATTQRFYKNPAHSNHFRTNRTNGVHHQNGYQHNQNGNRASGYNNMSNNQSTGAPMSRTYRAGDEHKPGMRDLGYWLKKLRLHKYAPLFQDMSYRQLLSLNSAVLEKMRVTNGARKKIAQSIEKLHERPGLLRSLEQKLKNGTQCVRCAICSVRQLLWSPFIKYEGFGTRKTSPEIIDGFNVPSQMISDDNLPALIFRVIETLNNMVFPLRKGILDLEDEYQLTMFHMYESVMKNEAFTPAQQRRAFAMKKNARNYANPEEIRRHRMGMVSSSQCEGCHHAEVVNRERLMELQDRHLKLTRGDLIGLPSYSACSAILDLVNPDPNARHEFNVPPVSPAQRIQKRPAVNEDEWSGSPKITASPTDSIIFESLILPQIQSTNFWENVENIWGDDGDKPSTSFRFPLYRRPEEMEVEQAKEEVETTDGDFSFLQMVSDEQPAKEPSLSDFNFPESVASSKKANSTGSGYSSSDSESSMSQPKYGINQVLCSTAFQCL</sequence>
<dbReference type="InterPro" id="IPR001660">
    <property type="entry name" value="SAM"/>
</dbReference>
<feature type="region of interest" description="Disordered" evidence="6">
    <location>
        <begin position="478"/>
        <end position="500"/>
    </location>
</feature>
<dbReference type="STRING" id="1561998.A0A1I7TQT1"/>